<dbReference type="Gene3D" id="3.30.70.270">
    <property type="match status" value="1"/>
</dbReference>
<dbReference type="SUPFAM" id="SSF55073">
    <property type="entry name" value="Nucleotide cyclase"/>
    <property type="match status" value="1"/>
</dbReference>
<dbReference type="Gene3D" id="3.30.450.40">
    <property type="match status" value="1"/>
</dbReference>
<dbReference type="RefSeq" id="WP_147829760.1">
    <property type="nucleotide sequence ID" value="NZ_BPQG01000024.1"/>
</dbReference>
<dbReference type="SUPFAM" id="SSF55781">
    <property type="entry name" value="GAF domain-like"/>
    <property type="match status" value="1"/>
</dbReference>
<dbReference type="CDD" id="cd01948">
    <property type="entry name" value="EAL"/>
    <property type="match status" value="1"/>
</dbReference>
<dbReference type="SMART" id="SM00052">
    <property type="entry name" value="EAL"/>
    <property type="match status" value="1"/>
</dbReference>
<dbReference type="EMBL" id="BPQG01000024">
    <property type="protein sequence ID" value="GJD43813.1"/>
    <property type="molecule type" value="Genomic_DNA"/>
</dbReference>
<dbReference type="InterPro" id="IPR003018">
    <property type="entry name" value="GAF"/>
</dbReference>
<dbReference type="InterPro" id="IPR052155">
    <property type="entry name" value="Biofilm_reg_signaling"/>
</dbReference>
<dbReference type="CDD" id="cd00130">
    <property type="entry name" value="PAS"/>
    <property type="match status" value="1"/>
</dbReference>
<evidence type="ECO:0000259" key="1">
    <source>
        <dbReference type="PROSITE" id="PS50112"/>
    </source>
</evidence>
<evidence type="ECO:0000259" key="4">
    <source>
        <dbReference type="PROSITE" id="PS50887"/>
    </source>
</evidence>
<feature type="domain" description="EAL" evidence="3">
    <location>
        <begin position="451"/>
        <end position="705"/>
    </location>
</feature>
<feature type="domain" description="PAC" evidence="2">
    <location>
        <begin position="227"/>
        <end position="277"/>
    </location>
</feature>
<dbReference type="PANTHER" id="PTHR44757:SF2">
    <property type="entry name" value="BIOFILM ARCHITECTURE MAINTENANCE PROTEIN MBAA"/>
    <property type="match status" value="1"/>
</dbReference>
<dbReference type="PROSITE" id="PS50883">
    <property type="entry name" value="EAL"/>
    <property type="match status" value="1"/>
</dbReference>
<gene>
    <name evidence="5" type="ORF">AFCDBAGC_1670</name>
</gene>
<comment type="caution">
    <text evidence="5">The sequence shown here is derived from an EMBL/GenBank/DDBJ whole genome shotgun (WGS) entry which is preliminary data.</text>
</comment>
<keyword evidence="6" id="KW-1185">Reference proteome</keyword>
<proteinExistence type="predicted"/>
<dbReference type="InterPro" id="IPR043128">
    <property type="entry name" value="Rev_trsase/Diguanyl_cyclase"/>
</dbReference>
<dbReference type="InterPro" id="IPR000700">
    <property type="entry name" value="PAS-assoc_C"/>
</dbReference>
<dbReference type="InterPro" id="IPR000014">
    <property type="entry name" value="PAS"/>
</dbReference>
<dbReference type="PROSITE" id="PS50113">
    <property type="entry name" value="PAC"/>
    <property type="match status" value="1"/>
</dbReference>
<protein>
    <recommendedName>
        <fullName evidence="7">Diguanylate cyclase</fullName>
    </recommendedName>
</protein>
<dbReference type="PROSITE" id="PS50112">
    <property type="entry name" value="PAS"/>
    <property type="match status" value="1"/>
</dbReference>
<dbReference type="SUPFAM" id="SSF141868">
    <property type="entry name" value="EAL domain-like"/>
    <property type="match status" value="1"/>
</dbReference>
<sequence>MSDDRAGSGTTRHTRTAPGEASLRGLLDLAADLFDVPVAAILGDGPPIGIGAGEARALEAFRDRVIACGDVLVVPDAVIDPRWRAGPAERGAFRFLAGAPLVDGDGRCLGVLCLADSAPRPPVADRARQRLARLSGLAVAVLAQGRRTMAQRDSEGFVAATASALITTDAAGRITFANPACETLLGYPQGALAGRDVASIVPMRLRGHHVAGMGALTAGGTPKLAGRSVEVTALRADGSEVPIELSLCAWGEGAEMGVGAVMRDISERRRRNARLLRLAHEDPATGLPNRVRLAAEIDSRLAARSPVGLLTLGVDGLRAVTDGFGSGVGAALLEALVVRLAGRLPPGALLARLGEDELAVLLADAPGAADLEAGTEACAEALFAALAEPVTVGHHVLHVGARIGAAHGPRDGADAAELMAAADLALDRARHAGPRGYRAFTPAMRDAATERRALQDALLDGLAAGEVALHYQPQIELASGRLRGVEALIRWNHPTRGLLAPAEFLPAIEASTLATRFGQWCLDEACRQAAAWRKAGLPRIGVAVNLFDAQIRAGTLAEVVIQALARHRLPPEILELEVTEMIALADAPATLEPLRRLRALGVGIALDDFGTGYASLSTLKSFPLTKLKIDRGFVRDVLHDAHDATIVKAVLDIGRSLDLIVIAEGIETPEQEAALMGMGCRYAQGYRYGRPIPGELLGLRLAESGPARTLARSA</sequence>
<dbReference type="PANTHER" id="PTHR44757">
    <property type="entry name" value="DIGUANYLATE CYCLASE DGCP"/>
    <property type="match status" value="1"/>
</dbReference>
<dbReference type="Gene3D" id="3.30.450.20">
    <property type="entry name" value="PAS domain"/>
    <property type="match status" value="1"/>
</dbReference>
<evidence type="ECO:0000313" key="6">
    <source>
        <dbReference type="Proteomes" id="UP001055117"/>
    </source>
</evidence>
<dbReference type="Pfam" id="PF00563">
    <property type="entry name" value="EAL"/>
    <property type="match status" value="1"/>
</dbReference>
<feature type="domain" description="GGDEF" evidence="4">
    <location>
        <begin position="305"/>
        <end position="442"/>
    </location>
</feature>
<name>A0ABQ4QF38_9HYPH</name>
<dbReference type="PROSITE" id="PS50887">
    <property type="entry name" value="GGDEF"/>
    <property type="match status" value="1"/>
</dbReference>
<dbReference type="InterPro" id="IPR029016">
    <property type="entry name" value="GAF-like_dom_sf"/>
</dbReference>
<dbReference type="Pfam" id="PF13426">
    <property type="entry name" value="PAS_9"/>
    <property type="match status" value="1"/>
</dbReference>
<dbReference type="InterPro" id="IPR029787">
    <property type="entry name" value="Nucleotide_cyclase"/>
</dbReference>
<feature type="domain" description="PAS" evidence="1">
    <location>
        <begin position="150"/>
        <end position="195"/>
    </location>
</feature>
<dbReference type="InterPro" id="IPR000160">
    <property type="entry name" value="GGDEF_dom"/>
</dbReference>
<dbReference type="NCBIfam" id="TIGR00229">
    <property type="entry name" value="sensory_box"/>
    <property type="match status" value="1"/>
</dbReference>
<dbReference type="SMART" id="SM00267">
    <property type="entry name" value="GGDEF"/>
    <property type="match status" value="1"/>
</dbReference>
<dbReference type="InterPro" id="IPR035965">
    <property type="entry name" value="PAS-like_dom_sf"/>
</dbReference>
<reference evidence="5 6" key="1">
    <citation type="journal article" date="2021" name="Front. Microbiol.">
        <title>Comprehensive Comparative Genomics and Phenotyping of Methylobacterium Species.</title>
        <authorList>
            <person name="Alessa O."/>
            <person name="Ogura Y."/>
            <person name="Fujitani Y."/>
            <person name="Takami H."/>
            <person name="Hayashi T."/>
            <person name="Sahin N."/>
            <person name="Tani A."/>
        </authorList>
    </citation>
    <scope>NUCLEOTIDE SEQUENCE [LARGE SCALE GENOMIC DNA]</scope>
    <source>
        <strain evidence="5 6">DSM 23679</strain>
    </source>
</reference>
<evidence type="ECO:0000259" key="2">
    <source>
        <dbReference type="PROSITE" id="PS50113"/>
    </source>
</evidence>
<organism evidence="5 6">
    <name type="scientific">Methylobacterium cerastii</name>
    <dbReference type="NCBI Taxonomy" id="932741"/>
    <lineage>
        <taxon>Bacteria</taxon>
        <taxon>Pseudomonadati</taxon>
        <taxon>Pseudomonadota</taxon>
        <taxon>Alphaproteobacteria</taxon>
        <taxon>Hyphomicrobiales</taxon>
        <taxon>Methylobacteriaceae</taxon>
        <taxon>Methylobacterium</taxon>
    </lineage>
</organism>
<evidence type="ECO:0000313" key="5">
    <source>
        <dbReference type="EMBL" id="GJD43813.1"/>
    </source>
</evidence>
<accession>A0ABQ4QF38</accession>
<dbReference type="SMART" id="SM00091">
    <property type="entry name" value="PAS"/>
    <property type="match status" value="1"/>
</dbReference>
<dbReference type="Proteomes" id="UP001055117">
    <property type="component" value="Unassembled WGS sequence"/>
</dbReference>
<dbReference type="InterPro" id="IPR035919">
    <property type="entry name" value="EAL_sf"/>
</dbReference>
<evidence type="ECO:0000259" key="3">
    <source>
        <dbReference type="PROSITE" id="PS50883"/>
    </source>
</evidence>
<evidence type="ECO:0008006" key="7">
    <source>
        <dbReference type="Google" id="ProtNLM"/>
    </source>
</evidence>
<dbReference type="Pfam" id="PF00990">
    <property type="entry name" value="GGDEF"/>
    <property type="match status" value="1"/>
</dbReference>
<dbReference type="Gene3D" id="3.20.20.450">
    <property type="entry name" value="EAL domain"/>
    <property type="match status" value="1"/>
</dbReference>
<dbReference type="InterPro" id="IPR001633">
    <property type="entry name" value="EAL_dom"/>
</dbReference>
<dbReference type="Pfam" id="PF01590">
    <property type="entry name" value="GAF"/>
    <property type="match status" value="1"/>
</dbReference>
<dbReference type="SUPFAM" id="SSF55785">
    <property type="entry name" value="PYP-like sensor domain (PAS domain)"/>
    <property type="match status" value="1"/>
</dbReference>
<dbReference type="NCBIfam" id="TIGR00254">
    <property type="entry name" value="GGDEF"/>
    <property type="match status" value="1"/>
</dbReference>